<dbReference type="Pfam" id="PF01797">
    <property type="entry name" value="Y1_Tnp"/>
    <property type="match status" value="1"/>
</dbReference>
<evidence type="ECO:0000313" key="2">
    <source>
        <dbReference type="EMBL" id="OGZ13453.1"/>
    </source>
</evidence>
<dbReference type="Proteomes" id="UP000178534">
    <property type="component" value="Unassembled WGS sequence"/>
</dbReference>
<dbReference type="SMART" id="SM01321">
    <property type="entry name" value="Y1_Tnp"/>
    <property type="match status" value="1"/>
</dbReference>
<dbReference type="AlphaFoldDB" id="A0A1G2DIW8"/>
<accession>A0A1G2DIW8</accession>
<gene>
    <name evidence="2" type="ORF">A2942_01255</name>
</gene>
<dbReference type="EMBL" id="MHLP01000007">
    <property type="protein sequence ID" value="OGZ13453.1"/>
    <property type="molecule type" value="Genomic_DNA"/>
</dbReference>
<protein>
    <recommendedName>
        <fullName evidence="1">Transposase IS200-like domain-containing protein</fullName>
    </recommendedName>
</protein>
<dbReference type="SUPFAM" id="SSF143422">
    <property type="entry name" value="Transposase IS200-like"/>
    <property type="match status" value="1"/>
</dbReference>
<dbReference type="STRING" id="1798665.A2942_01255"/>
<dbReference type="Gene3D" id="3.30.70.1290">
    <property type="entry name" value="Transposase IS200-like"/>
    <property type="match status" value="1"/>
</dbReference>
<dbReference type="InterPro" id="IPR036515">
    <property type="entry name" value="Transposase_17_sf"/>
</dbReference>
<evidence type="ECO:0000259" key="1">
    <source>
        <dbReference type="SMART" id="SM01321"/>
    </source>
</evidence>
<feature type="domain" description="Transposase IS200-like" evidence="1">
    <location>
        <begin position="1"/>
        <end position="78"/>
    </location>
</feature>
<organism evidence="2 3">
    <name type="scientific">Candidatus Lloydbacteria bacterium RIFCSPLOWO2_01_FULL_50_20</name>
    <dbReference type="NCBI Taxonomy" id="1798665"/>
    <lineage>
        <taxon>Bacteria</taxon>
        <taxon>Candidatus Lloydiibacteriota</taxon>
    </lineage>
</organism>
<comment type="caution">
    <text evidence="2">The sequence shown here is derived from an EMBL/GenBank/DDBJ whole genome shotgun (WGS) entry which is preliminary data.</text>
</comment>
<dbReference type="GO" id="GO:0004803">
    <property type="term" value="F:transposase activity"/>
    <property type="evidence" value="ECO:0007669"/>
    <property type="project" value="InterPro"/>
</dbReference>
<dbReference type="GO" id="GO:0003677">
    <property type="term" value="F:DNA binding"/>
    <property type="evidence" value="ECO:0007669"/>
    <property type="project" value="InterPro"/>
</dbReference>
<dbReference type="InterPro" id="IPR002686">
    <property type="entry name" value="Transposase_17"/>
</dbReference>
<sequence length="162" mass="19041">MRILAYTLMPNHWHLLLYPREDTDMPDFVRWLSTTHAAKFRNKTKTVGEGHLYQGRYKSFVMDTDTHLLTVLKYIERNPVRAKLVVHPEDWEWGSAYRRICGTKKAQALLAVSPTPLPHHYRAWINGAEKSEELDELRKSVNKGIPFGAEEFLYRFDRGKKK</sequence>
<evidence type="ECO:0000313" key="3">
    <source>
        <dbReference type="Proteomes" id="UP000178534"/>
    </source>
</evidence>
<dbReference type="GO" id="GO:0006313">
    <property type="term" value="P:DNA transposition"/>
    <property type="evidence" value="ECO:0007669"/>
    <property type="project" value="InterPro"/>
</dbReference>
<dbReference type="PANTHER" id="PTHR34322:SF2">
    <property type="entry name" value="TRANSPOSASE IS200-LIKE DOMAIN-CONTAINING PROTEIN"/>
    <property type="match status" value="1"/>
</dbReference>
<reference evidence="2 3" key="1">
    <citation type="journal article" date="2016" name="Nat. Commun.">
        <title>Thousands of microbial genomes shed light on interconnected biogeochemical processes in an aquifer system.</title>
        <authorList>
            <person name="Anantharaman K."/>
            <person name="Brown C.T."/>
            <person name="Hug L.A."/>
            <person name="Sharon I."/>
            <person name="Castelle C.J."/>
            <person name="Probst A.J."/>
            <person name="Thomas B.C."/>
            <person name="Singh A."/>
            <person name="Wilkins M.J."/>
            <person name="Karaoz U."/>
            <person name="Brodie E.L."/>
            <person name="Williams K.H."/>
            <person name="Hubbard S.S."/>
            <person name="Banfield J.F."/>
        </authorList>
    </citation>
    <scope>NUCLEOTIDE SEQUENCE [LARGE SCALE GENOMIC DNA]</scope>
</reference>
<name>A0A1G2DIW8_9BACT</name>
<dbReference type="PANTHER" id="PTHR34322">
    <property type="entry name" value="TRANSPOSASE, Y1_TNP DOMAIN-CONTAINING"/>
    <property type="match status" value="1"/>
</dbReference>
<proteinExistence type="predicted"/>